<reference evidence="2 3" key="1">
    <citation type="submission" date="2018-09" db="EMBL/GenBank/DDBJ databases">
        <title>Genomic investigation of the strawberry pathogen Phytophthora fragariae indicates pathogenicity is determined by transcriptional variation in three key races.</title>
        <authorList>
            <person name="Adams T.M."/>
            <person name="Armitage A.D."/>
            <person name="Sobczyk M.K."/>
            <person name="Bates H.J."/>
            <person name="Dunwell J.M."/>
            <person name="Nellist C.F."/>
            <person name="Harrison R.J."/>
        </authorList>
    </citation>
    <scope>NUCLEOTIDE SEQUENCE [LARGE SCALE GENOMIC DNA]</scope>
    <source>
        <strain evidence="2 3">NOV-77</strain>
    </source>
</reference>
<evidence type="ECO:0000313" key="3">
    <source>
        <dbReference type="Proteomes" id="UP000486351"/>
    </source>
</evidence>
<evidence type="ECO:0000256" key="1">
    <source>
        <dbReference type="SAM" id="MobiDB-lite"/>
    </source>
</evidence>
<proteinExistence type="predicted"/>
<sequence>MNRALNTRLPVVETALLKRKQIQANTEETQPPAALEDQPKPKRRMKAATNLSTTWYEWYTRMPRVWDSSDRHKKSESRHVVAFMKLFLDGIFILDDTSEDYKAQVLDVGTRPEAALLRFLASRGI</sequence>
<gene>
    <name evidence="2" type="ORF">PF008_g25581</name>
</gene>
<organism evidence="2 3">
    <name type="scientific">Phytophthora fragariae</name>
    <dbReference type="NCBI Taxonomy" id="53985"/>
    <lineage>
        <taxon>Eukaryota</taxon>
        <taxon>Sar</taxon>
        <taxon>Stramenopiles</taxon>
        <taxon>Oomycota</taxon>
        <taxon>Peronosporomycetes</taxon>
        <taxon>Peronosporales</taxon>
        <taxon>Peronosporaceae</taxon>
        <taxon>Phytophthora</taxon>
    </lineage>
</organism>
<protein>
    <submittedName>
        <fullName evidence="2">Uncharacterized protein</fullName>
    </submittedName>
</protein>
<name>A0A6G0QJN7_9STRA</name>
<comment type="caution">
    <text evidence="2">The sequence shown here is derived from an EMBL/GenBank/DDBJ whole genome shotgun (WGS) entry which is preliminary data.</text>
</comment>
<dbReference type="Proteomes" id="UP000486351">
    <property type="component" value="Unassembled WGS sequence"/>
</dbReference>
<feature type="region of interest" description="Disordered" evidence="1">
    <location>
        <begin position="22"/>
        <end position="44"/>
    </location>
</feature>
<dbReference type="AlphaFoldDB" id="A0A6G0QJN7"/>
<accession>A0A6G0QJN7</accession>
<dbReference type="EMBL" id="QXFY01002937">
    <property type="protein sequence ID" value="KAE9290522.1"/>
    <property type="molecule type" value="Genomic_DNA"/>
</dbReference>
<evidence type="ECO:0000313" key="2">
    <source>
        <dbReference type="EMBL" id="KAE9290522.1"/>
    </source>
</evidence>